<evidence type="ECO:0000313" key="5">
    <source>
        <dbReference type="Proteomes" id="UP001642484"/>
    </source>
</evidence>
<dbReference type="Gene3D" id="4.10.60.10">
    <property type="entry name" value="Zinc finger, CCHC-type"/>
    <property type="match status" value="1"/>
</dbReference>
<dbReference type="Gene3D" id="2.40.70.10">
    <property type="entry name" value="Acid Proteases"/>
    <property type="match status" value="1"/>
</dbReference>
<evidence type="ECO:0000259" key="3">
    <source>
        <dbReference type="PROSITE" id="PS50158"/>
    </source>
</evidence>
<dbReference type="Proteomes" id="UP001642484">
    <property type="component" value="Unassembled WGS sequence"/>
</dbReference>
<proteinExistence type="predicted"/>
<sequence>MAEQAKHESAIRRFSGDGSEPQKDYKLWKRWSRAFLAVQRAKGTDDSVFGAMLFTMLDGTALRAFDAINMDELEQTGGQDLIYQVLDDRFPEEATHDRLGEVLDRVFDLKVDKGESTSGYTGKARAAFSAAEAEGVKLPSVARGYLLLRNAKLPQDKKSVVMAASRQSYEEQDIAAALRTTYPEGLYAGRHSSHVAAVDHQKDEDAGDIGEVLLAEEDEDLLGEDPIEEQDAVDVLLSWKQTRQNINKEKLSRGLSSGGLKKLEARVRCYKCQKVGHFSRNCPNRKGKSTGKGDNSSGSSKVSLVFMTSAMDEEDENKLIDDVMSSWSDRPKDYWTVTDKEVIRHHVNPRSSMFSPARTGCPVPVDQLSTARTTILIDKDGRADEQFTPNWKNSLEAHRKTDKVWTGRTVFYHLEGHGEEDVDPRVNDEKLFEHNDPQDALDRETFGQEYACQVQGLQYEEDDDMRWFNDAALFHFADPEDALDREIFGAEYAFQVEGVEHQVDEITAAFFAEMHEQEQSWPHEDEVDQAFREPGTSDDEGEDESQPQESMCALVHEPGYGILDTGCGRGLVGANTLERHIKMLSKHGMNIKELPDKMHTFRYGNGSADKTSRRIELPVFVAGKELRVRLHVVPGDVPLLISKRLLKSVGAMIDLNDNKLIMTKAGVAAAIHEMKDNSYQINLLDIAGGSKVVSPEVDVLGVTSFQEESSHDEADDDVGVCCVFKAKERKEVLGNVTRVLAQNARDAPSLMEVFSPGRFQEWADQCGITGRGEAHEQMGDVESQGWHFEEAFRKVVDQMARQDYSQWQECVDVTVEAKHFDFSLANRESKLREFQLQAIVDCKSIYDHLQNFASPGSVSDKRVAIDLVIVRETLARVGGKIRWAPTWLQLADALTKESPEAMDLLRAAMITHKYHLSNESTMMEAAAAQRQVRLQRQSVTGGDAQVTEQETAVQFVRPSVGAMVKVAVEKISDEEIRALFECMVSSCVVDGDEYAKNMVQSKAMCKARIPARHVNDKLFGGEDNVLTFTFTKTTKMCQVHGSATMLDKAEETLQKVLQTYAQKWGGAIRESIATGSISHFLESIRESEVKTEQQVKTELVKKQTLVPESEEFSAAVADLCSEGARRLHHFPAWRNKFLQFMLQEFNASTDQVLELSELAERMTESESMEQWTFEDPIGEAKPKARADGYRPVKSALTKREF</sequence>
<dbReference type="Pfam" id="PF00098">
    <property type="entry name" value="zf-CCHC"/>
    <property type="match status" value="1"/>
</dbReference>
<dbReference type="InterPro" id="IPR021109">
    <property type="entry name" value="Peptidase_aspartic_dom_sf"/>
</dbReference>
<accession>A0ABP0S3Z9</accession>
<evidence type="ECO:0000313" key="4">
    <source>
        <dbReference type="EMBL" id="CAK9107025.1"/>
    </source>
</evidence>
<dbReference type="InterPro" id="IPR001878">
    <property type="entry name" value="Znf_CCHC"/>
</dbReference>
<protein>
    <recommendedName>
        <fullName evidence="3">CCHC-type domain-containing protein</fullName>
    </recommendedName>
</protein>
<name>A0ABP0S3Z9_9DINO</name>
<dbReference type="SMART" id="SM00343">
    <property type="entry name" value="ZnF_C2HC"/>
    <property type="match status" value="1"/>
</dbReference>
<organism evidence="4 5">
    <name type="scientific">Durusdinium trenchii</name>
    <dbReference type="NCBI Taxonomy" id="1381693"/>
    <lineage>
        <taxon>Eukaryota</taxon>
        <taxon>Sar</taxon>
        <taxon>Alveolata</taxon>
        <taxon>Dinophyceae</taxon>
        <taxon>Suessiales</taxon>
        <taxon>Symbiodiniaceae</taxon>
        <taxon>Durusdinium</taxon>
    </lineage>
</organism>
<keyword evidence="5" id="KW-1185">Reference proteome</keyword>
<keyword evidence="1" id="KW-0863">Zinc-finger</keyword>
<keyword evidence="1" id="KW-0862">Zinc</keyword>
<dbReference type="PROSITE" id="PS50158">
    <property type="entry name" value="ZF_CCHC"/>
    <property type="match status" value="1"/>
</dbReference>
<feature type="region of interest" description="Disordered" evidence="2">
    <location>
        <begin position="281"/>
        <end position="300"/>
    </location>
</feature>
<keyword evidence="1" id="KW-0479">Metal-binding</keyword>
<dbReference type="InterPro" id="IPR036875">
    <property type="entry name" value="Znf_CCHC_sf"/>
</dbReference>
<comment type="caution">
    <text evidence="4">The sequence shown here is derived from an EMBL/GenBank/DDBJ whole genome shotgun (WGS) entry which is preliminary data.</text>
</comment>
<dbReference type="EMBL" id="CAXAMN010026917">
    <property type="protein sequence ID" value="CAK9107025.1"/>
    <property type="molecule type" value="Genomic_DNA"/>
</dbReference>
<dbReference type="SUPFAM" id="SSF57756">
    <property type="entry name" value="Retrovirus zinc finger-like domains"/>
    <property type="match status" value="1"/>
</dbReference>
<evidence type="ECO:0000256" key="1">
    <source>
        <dbReference type="PROSITE-ProRule" id="PRU00047"/>
    </source>
</evidence>
<feature type="region of interest" description="Disordered" evidence="2">
    <location>
        <begin position="1"/>
        <end position="22"/>
    </location>
</feature>
<gene>
    <name evidence="4" type="ORF">CCMP2556_LOCUS49980</name>
</gene>
<feature type="domain" description="CCHC-type" evidence="3">
    <location>
        <begin position="268"/>
        <end position="284"/>
    </location>
</feature>
<evidence type="ECO:0000256" key="2">
    <source>
        <dbReference type="SAM" id="MobiDB-lite"/>
    </source>
</evidence>
<reference evidence="4 5" key="1">
    <citation type="submission" date="2024-02" db="EMBL/GenBank/DDBJ databases">
        <authorList>
            <person name="Chen Y."/>
            <person name="Shah S."/>
            <person name="Dougan E. K."/>
            <person name="Thang M."/>
            <person name="Chan C."/>
        </authorList>
    </citation>
    <scope>NUCLEOTIDE SEQUENCE [LARGE SCALE GENOMIC DNA]</scope>
</reference>